<feature type="domain" description="Fibronectin type-III" evidence="5">
    <location>
        <begin position="70"/>
        <end position="162"/>
    </location>
</feature>
<dbReference type="CDD" id="cd00063">
    <property type="entry name" value="FN3"/>
    <property type="match status" value="1"/>
</dbReference>
<organism evidence="6 7">
    <name type="scientific">Micromonospora rosaria</name>
    <dbReference type="NCBI Taxonomy" id="47874"/>
    <lineage>
        <taxon>Bacteria</taxon>
        <taxon>Bacillati</taxon>
        <taxon>Actinomycetota</taxon>
        <taxon>Actinomycetes</taxon>
        <taxon>Micromonosporales</taxon>
        <taxon>Micromonosporaceae</taxon>
        <taxon>Micromonospora</taxon>
    </lineage>
</organism>
<comment type="caution">
    <text evidence="6">The sequence shown here is derived from an EMBL/GenBank/DDBJ whole genome shotgun (WGS) entry which is preliminary data.</text>
</comment>
<keyword evidence="4" id="KW-0472">Membrane</keyword>
<gene>
    <name evidence="6" type="ORF">AWW66_30315</name>
</gene>
<dbReference type="InterPro" id="IPR013783">
    <property type="entry name" value="Ig-like_fold"/>
</dbReference>
<dbReference type="PROSITE" id="PS50853">
    <property type="entry name" value="FN3"/>
    <property type="match status" value="1"/>
</dbReference>
<reference evidence="6 7" key="1">
    <citation type="submission" date="2016-01" db="EMBL/GenBank/DDBJ databases">
        <title>Whole genome sequence and analysis of Micromonospora rosaria DSM 803, which can produce antibacterial substance rosamicin.</title>
        <authorList>
            <person name="Yang H."/>
            <person name="He X."/>
            <person name="Zhu D."/>
        </authorList>
    </citation>
    <scope>NUCLEOTIDE SEQUENCE [LARGE SCALE GENOMIC DNA]</scope>
    <source>
        <strain evidence="6 7">DSM 803</strain>
    </source>
</reference>
<feature type="transmembrane region" description="Helical" evidence="4">
    <location>
        <begin position="21"/>
        <end position="45"/>
    </location>
</feature>
<evidence type="ECO:0000313" key="6">
    <source>
        <dbReference type="EMBL" id="KXK58340.1"/>
    </source>
</evidence>
<dbReference type="Pfam" id="PF00041">
    <property type="entry name" value="fn3"/>
    <property type="match status" value="1"/>
</dbReference>
<keyword evidence="1" id="KW-0326">Glycosidase</keyword>
<feature type="region of interest" description="Disordered" evidence="3">
    <location>
        <begin position="51"/>
        <end position="74"/>
    </location>
</feature>
<evidence type="ECO:0000256" key="3">
    <source>
        <dbReference type="SAM" id="MobiDB-lite"/>
    </source>
</evidence>
<proteinExistence type="predicted"/>
<dbReference type="InterPro" id="IPR003961">
    <property type="entry name" value="FN3_dom"/>
</dbReference>
<evidence type="ECO:0000313" key="7">
    <source>
        <dbReference type="Proteomes" id="UP000070620"/>
    </source>
</evidence>
<dbReference type="RefSeq" id="WP_067373666.1">
    <property type="nucleotide sequence ID" value="NZ_JBIUBN010000021.1"/>
</dbReference>
<dbReference type="Gene3D" id="2.60.40.10">
    <property type="entry name" value="Immunoglobulins"/>
    <property type="match status" value="1"/>
</dbReference>
<keyword evidence="1" id="KW-0378">Hydrolase</keyword>
<dbReference type="EMBL" id="LRQV01000206">
    <property type="protein sequence ID" value="KXK58340.1"/>
    <property type="molecule type" value="Genomic_DNA"/>
</dbReference>
<keyword evidence="2" id="KW-0119">Carbohydrate metabolism</keyword>
<dbReference type="SMART" id="SM00060">
    <property type="entry name" value="FN3"/>
    <property type="match status" value="1"/>
</dbReference>
<dbReference type="GO" id="GO:0016798">
    <property type="term" value="F:hydrolase activity, acting on glycosyl bonds"/>
    <property type="evidence" value="ECO:0007669"/>
    <property type="project" value="UniProtKB-KW"/>
</dbReference>
<dbReference type="Proteomes" id="UP000070620">
    <property type="component" value="Unassembled WGS sequence"/>
</dbReference>
<keyword evidence="7" id="KW-1185">Reference proteome</keyword>
<dbReference type="GO" id="GO:0000272">
    <property type="term" value="P:polysaccharide catabolic process"/>
    <property type="evidence" value="ECO:0007669"/>
    <property type="project" value="UniProtKB-KW"/>
</dbReference>
<evidence type="ECO:0000259" key="5">
    <source>
        <dbReference type="PROSITE" id="PS50853"/>
    </source>
</evidence>
<protein>
    <recommendedName>
        <fullName evidence="5">Fibronectin type-III domain-containing protein</fullName>
    </recommendedName>
</protein>
<dbReference type="AlphaFoldDB" id="A0A136PIV9"/>
<evidence type="ECO:0000256" key="2">
    <source>
        <dbReference type="ARBA" id="ARBA00023326"/>
    </source>
</evidence>
<dbReference type="OrthoDB" id="3351163at2"/>
<evidence type="ECO:0000256" key="4">
    <source>
        <dbReference type="SAM" id="Phobius"/>
    </source>
</evidence>
<accession>A0A136PIV9</accession>
<name>A0A136PIV9_9ACTN</name>
<keyword evidence="4" id="KW-1133">Transmembrane helix</keyword>
<dbReference type="InterPro" id="IPR036116">
    <property type="entry name" value="FN3_sf"/>
</dbReference>
<keyword evidence="4" id="KW-0812">Transmembrane</keyword>
<evidence type="ECO:0000256" key="1">
    <source>
        <dbReference type="ARBA" id="ARBA00023295"/>
    </source>
</evidence>
<dbReference type="SUPFAM" id="SSF49265">
    <property type="entry name" value="Fibronectin type III"/>
    <property type="match status" value="1"/>
</dbReference>
<keyword evidence="2" id="KW-0624">Polysaccharide degradation</keyword>
<sequence>MPTYPGYSQVPEEGESRRGRALVAVAVAGAVVAVAAVVGVGVVLLNREATPGPAGGSAPTAAGPATSGPPPGDLELRDDATTITITWSDPTNGTVPFMVAGGRAGQDLGVMATVDPGETSYTVNGLNSRVDYCFTVLAVYSTDEFATSGQVCTNRDRSTPST</sequence>
<feature type="compositionally biased region" description="Low complexity" evidence="3">
    <location>
        <begin position="51"/>
        <end position="66"/>
    </location>
</feature>